<keyword evidence="2" id="KW-1133">Transmembrane helix</keyword>
<feature type="region of interest" description="Disordered" evidence="1">
    <location>
        <begin position="1"/>
        <end position="27"/>
    </location>
</feature>
<accession>A0AAN7CWN8</accession>
<feature type="transmembrane region" description="Helical" evidence="2">
    <location>
        <begin position="41"/>
        <end position="68"/>
    </location>
</feature>
<dbReference type="EMBL" id="MU857621">
    <property type="protein sequence ID" value="KAK4249669.1"/>
    <property type="molecule type" value="Genomic_DNA"/>
</dbReference>
<proteinExistence type="predicted"/>
<evidence type="ECO:0000256" key="1">
    <source>
        <dbReference type="SAM" id="MobiDB-lite"/>
    </source>
</evidence>
<sequence length="90" mass="9501">MSWDSDASSAVSVGSSGSSWAAATAAVPDDRMRRRHMGGGGVINAVLLLMVQFVLAGVQVAVVVQWVLGKVFDTLIWIVELGTLLLQPPH</sequence>
<name>A0AAN7CWN8_9PEZI</name>
<gene>
    <name evidence="3" type="ORF">C7999DRAFT_29921</name>
</gene>
<comment type="caution">
    <text evidence="3">The sequence shown here is derived from an EMBL/GenBank/DDBJ whole genome shotgun (WGS) entry which is preliminary data.</text>
</comment>
<evidence type="ECO:0000313" key="4">
    <source>
        <dbReference type="Proteomes" id="UP001303647"/>
    </source>
</evidence>
<keyword evidence="2" id="KW-0812">Transmembrane</keyword>
<evidence type="ECO:0000313" key="3">
    <source>
        <dbReference type="EMBL" id="KAK4249669.1"/>
    </source>
</evidence>
<keyword evidence="2" id="KW-0472">Membrane</keyword>
<dbReference type="Proteomes" id="UP001303647">
    <property type="component" value="Unassembled WGS sequence"/>
</dbReference>
<feature type="compositionally biased region" description="Low complexity" evidence="1">
    <location>
        <begin position="1"/>
        <end position="26"/>
    </location>
</feature>
<evidence type="ECO:0000256" key="2">
    <source>
        <dbReference type="SAM" id="Phobius"/>
    </source>
</evidence>
<organism evidence="3 4">
    <name type="scientific">Corynascus novoguineensis</name>
    <dbReference type="NCBI Taxonomy" id="1126955"/>
    <lineage>
        <taxon>Eukaryota</taxon>
        <taxon>Fungi</taxon>
        <taxon>Dikarya</taxon>
        <taxon>Ascomycota</taxon>
        <taxon>Pezizomycotina</taxon>
        <taxon>Sordariomycetes</taxon>
        <taxon>Sordariomycetidae</taxon>
        <taxon>Sordariales</taxon>
        <taxon>Chaetomiaceae</taxon>
        <taxon>Corynascus</taxon>
    </lineage>
</organism>
<reference evidence="3" key="1">
    <citation type="journal article" date="2023" name="Mol. Phylogenet. Evol.">
        <title>Genome-scale phylogeny and comparative genomics of the fungal order Sordariales.</title>
        <authorList>
            <person name="Hensen N."/>
            <person name="Bonometti L."/>
            <person name="Westerberg I."/>
            <person name="Brannstrom I.O."/>
            <person name="Guillou S."/>
            <person name="Cros-Aarteil S."/>
            <person name="Calhoun S."/>
            <person name="Haridas S."/>
            <person name="Kuo A."/>
            <person name="Mondo S."/>
            <person name="Pangilinan J."/>
            <person name="Riley R."/>
            <person name="LaButti K."/>
            <person name="Andreopoulos B."/>
            <person name="Lipzen A."/>
            <person name="Chen C."/>
            <person name="Yan M."/>
            <person name="Daum C."/>
            <person name="Ng V."/>
            <person name="Clum A."/>
            <person name="Steindorff A."/>
            <person name="Ohm R.A."/>
            <person name="Martin F."/>
            <person name="Silar P."/>
            <person name="Natvig D.O."/>
            <person name="Lalanne C."/>
            <person name="Gautier V."/>
            <person name="Ament-Velasquez S.L."/>
            <person name="Kruys A."/>
            <person name="Hutchinson M.I."/>
            <person name="Powell A.J."/>
            <person name="Barry K."/>
            <person name="Miller A.N."/>
            <person name="Grigoriev I.V."/>
            <person name="Debuchy R."/>
            <person name="Gladieux P."/>
            <person name="Hiltunen Thoren M."/>
            <person name="Johannesson H."/>
        </authorList>
    </citation>
    <scope>NUCLEOTIDE SEQUENCE</scope>
    <source>
        <strain evidence="3">CBS 359.72</strain>
    </source>
</reference>
<keyword evidence="4" id="KW-1185">Reference proteome</keyword>
<dbReference type="AlphaFoldDB" id="A0AAN7CWN8"/>
<reference evidence="3" key="2">
    <citation type="submission" date="2023-05" db="EMBL/GenBank/DDBJ databases">
        <authorList>
            <consortium name="Lawrence Berkeley National Laboratory"/>
            <person name="Steindorff A."/>
            <person name="Hensen N."/>
            <person name="Bonometti L."/>
            <person name="Westerberg I."/>
            <person name="Brannstrom I.O."/>
            <person name="Guillou S."/>
            <person name="Cros-Aarteil S."/>
            <person name="Calhoun S."/>
            <person name="Haridas S."/>
            <person name="Kuo A."/>
            <person name="Mondo S."/>
            <person name="Pangilinan J."/>
            <person name="Riley R."/>
            <person name="Labutti K."/>
            <person name="Andreopoulos B."/>
            <person name="Lipzen A."/>
            <person name="Chen C."/>
            <person name="Yanf M."/>
            <person name="Daum C."/>
            <person name="Ng V."/>
            <person name="Clum A."/>
            <person name="Ohm R."/>
            <person name="Martin F."/>
            <person name="Silar P."/>
            <person name="Natvig D."/>
            <person name="Lalanne C."/>
            <person name="Gautier V."/>
            <person name="Ament-Velasquez S.L."/>
            <person name="Kruys A."/>
            <person name="Hutchinson M.I."/>
            <person name="Powell A.J."/>
            <person name="Barry K."/>
            <person name="Miller A.N."/>
            <person name="Grigoriev I.V."/>
            <person name="Debuchy R."/>
            <person name="Gladieux P."/>
            <person name="Thoren M.H."/>
            <person name="Johannesson H."/>
        </authorList>
    </citation>
    <scope>NUCLEOTIDE SEQUENCE</scope>
    <source>
        <strain evidence="3">CBS 359.72</strain>
    </source>
</reference>
<protein>
    <submittedName>
        <fullName evidence="3">Uncharacterized protein</fullName>
    </submittedName>
</protein>